<keyword evidence="1" id="KW-0732">Signal</keyword>
<feature type="chain" id="PRO_5039214882" description="Secreted protein" evidence="1">
    <location>
        <begin position="26"/>
        <end position="141"/>
    </location>
</feature>
<evidence type="ECO:0000313" key="2">
    <source>
        <dbReference type="EMBL" id="MBB6173437.1"/>
    </source>
</evidence>
<dbReference type="EMBL" id="JACHDS010000001">
    <property type="protein sequence ID" value="MBB6173437.1"/>
    <property type="molecule type" value="Genomic_DNA"/>
</dbReference>
<accession>A0A7W9YJY5</accession>
<protein>
    <recommendedName>
        <fullName evidence="4">Secreted protein</fullName>
    </recommendedName>
</protein>
<evidence type="ECO:0000313" key="3">
    <source>
        <dbReference type="Proteomes" id="UP000546642"/>
    </source>
</evidence>
<dbReference type="AlphaFoldDB" id="A0A7W9YJY5"/>
<sequence length="141" mass="15029">MQRTTFTLRGIGTTAVGAVMGAAMAGTLLAAPAQAATAPASVSAQSCAGYLQKPYKVSGSKHIMALAEARGCGSRMQYEVFLQRSRWYGWQKMDTRRWTGDGSRTLSSACDGTHDWRLFMNVTEPGGQLGSRAGTSARLTC</sequence>
<proteinExistence type="predicted"/>
<dbReference type="Proteomes" id="UP000546642">
    <property type="component" value="Unassembled WGS sequence"/>
</dbReference>
<comment type="caution">
    <text evidence="2">The sequence shown here is derived from an EMBL/GenBank/DDBJ whole genome shotgun (WGS) entry which is preliminary data.</text>
</comment>
<name>A0A7W9YJY5_9ACTN</name>
<dbReference type="RefSeq" id="WP_184076820.1">
    <property type="nucleotide sequence ID" value="NZ_JACHDS010000001.1"/>
</dbReference>
<reference evidence="2 3" key="1">
    <citation type="submission" date="2020-08" db="EMBL/GenBank/DDBJ databases">
        <title>Sequencing the genomes of 1000 actinobacteria strains.</title>
        <authorList>
            <person name="Klenk H.-P."/>
        </authorList>
    </citation>
    <scope>NUCLEOTIDE SEQUENCE [LARGE SCALE GENOMIC DNA]</scope>
    <source>
        <strain evidence="2 3">DSM 46659</strain>
    </source>
</reference>
<keyword evidence="3" id="KW-1185">Reference proteome</keyword>
<evidence type="ECO:0008006" key="4">
    <source>
        <dbReference type="Google" id="ProtNLM"/>
    </source>
</evidence>
<gene>
    <name evidence="2" type="ORF">HNR23_003497</name>
</gene>
<organism evidence="2 3">
    <name type="scientific">Nocardiopsis mwathae</name>
    <dbReference type="NCBI Taxonomy" id="1472723"/>
    <lineage>
        <taxon>Bacteria</taxon>
        <taxon>Bacillati</taxon>
        <taxon>Actinomycetota</taxon>
        <taxon>Actinomycetes</taxon>
        <taxon>Streptosporangiales</taxon>
        <taxon>Nocardiopsidaceae</taxon>
        <taxon>Nocardiopsis</taxon>
    </lineage>
</organism>
<evidence type="ECO:0000256" key="1">
    <source>
        <dbReference type="SAM" id="SignalP"/>
    </source>
</evidence>
<feature type="signal peptide" evidence="1">
    <location>
        <begin position="1"/>
        <end position="25"/>
    </location>
</feature>